<keyword evidence="2" id="KW-0808">Transferase</keyword>
<sequence>MSYRKEKLIITVALTGNVPTKEMNPNTPVTVDEIVEDIIRCKEAGASVAHIHVRDHKGEPTCERHLYKEILDKLEERDCDIITQLSTGARGGGNTAEWRGQMLDLNAEMASLSTGSSNFPSQVNANSFELIRELAAKMYANNIKPEIEAFDLGMIDNSSYLLKEGVLKAPLQFNLVMNVRGSAKGTPRNLLHMVESLPKGSTFTVSGIGASQVPMLTMAILLGGHARTGLEDTILYDKGVLATNIMLIERVKRIAKELGREIATPDEARRILGIKKVEEGYAL</sequence>
<dbReference type="EMBL" id="JAHLPM010000013">
    <property type="protein sequence ID" value="MBU5439306.1"/>
    <property type="molecule type" value="Genomic_DNA"/>
</dbReference>
<proteinExistence type="predicted"/>
<dbReference type="Pfam" id="PF05853">
    <property type="entry name" value="BKACE"/>
    <property type="match status" value="1"/>
</dbReference>
<comment type="cofactor">
    <cofactor evidence="1">
        <name>Zn(2+)</name>
        <dbReference type="ChEBI" id="CHEBI:29105"/>
    </cofactor>
</comment>
<dbReference type="RefSeq" id="WP_216521012.1">
    <property type="nucleotide sequence ID" value="NZ_JAHLPM010000013.1"/>
</dbReference>
<dbReference type="InterPro" id="IPR008567">
    <property type="entry name" value="BKACE"/>
</dbReference>
<evidence type="ECO:0000256" key="1">
    <source>
        <dbReference type="ARBA" id="ARBA00001947"/>
    </source>
</evidence>
<keyword evidence="6" id="KW-1185">Reference proteome</keyword>
<dbReference type="Proteomes" id="UP000749471">
    <property type="component" value="Unassembled WGS sequence"/>
</dbReference>
<reference evidence="5 6" key="1">
    <citation type="submission" date="2021-06" db="EMBL/GenBank/DDBJ databases">
        <authorList>
            <person name="Sun Q."/>
            <person name="Li D."/>
        </authorList>
    </citation>
    <scope>NUCLEOTIDE SEQUENCE [LARGE SCALE GENOMIC DNA]</scope>
    <source>
        <strain evidence="5 6">MSJ-40</strain>
    </source>
</reference>
<evidence type="ECO:0000313" key="5">
    <source>
        <dbReference type="EMBL" id="MBU5439306.1"/>
    </source>
</evidence>
<evidence type="ECO:0000256" key="3">
    <source>
        <dbReference type="ARBA" id="ARBA00022723"/>
    </source>
</evidence>
<evidence type="ECO:0000256" key="4">
    <source>
        <dbReference type="ARBA" id="ARBA00022833"/>
    </source>
</evidence>
<comment type="caution">
    <text evidence="5">The sequence shown here is derived from an EMBL/GenBank/DDBJ whole genome shotgun (WGS) entry which is preliminary data.</text>
</comment>
<evidence type="ECO:0000256" key="2">
    <source>
        <dbReference type="ARBA" id="ARBA00022679"/>
    </source>
</evidence>
<organism evidence="5 6">
    <name type="scientific">Tissierella simiarum</name>
    <dbReference type="NCBI Taxonomy" id="2841534"/>
    <lineage>
        <taxon>Bacteria</taxon>
        <taxon>Bacillati</taxon>
        <taxon>Bacillota</taxon>
        <taxon>Tissierellia</taxon>
        <taxon>Tissierellales</taxon>
        <taxon>Tissierellaceae</taxon>
        <taxon>Tissierella</taxon>
    </lineage>
</organism>
<keyword evidence="4" id="KW-0862">Zinc</keyword>
<dbReference type="PANTHER" id="PTHR37418">
    <property type="entry name" value="3-KETO-5-AMINOHEXANOATE CLEAVAGE ENZYME-RELATED"/>
    <property type="match status" value="1"/>
</dbReference>
<protein>
    <submittedName>
        <fullName evidence="5">3-keto-5-aminohexanoate cleavage protein</fullName>
    </submittedName>
</protein>
<gene>
    <name evidence="5" type="ORF">KQI42_14880</name>
</gene>
<name>A0ABS6E8S7_9FIRM</name>
<accession>A0ABS6E8S7</accession>
<dbReference type="PANTHER" id="PTHR37418:SF2">
    <property type="entry name" value="3-KETO-5-AMINOHEXANOATE CLEAVAGE ENZYME"/>
    <property type="match status" value="1"/>
</dbReference>
<keyword evidence="3" id="KW-0479">Metal-binding</keyword>
<evidence type="ECO:0000313" key="6">
    <source>
        <dbReference type="Proteomes" id="UP000749471"/>
    </source>
</evidence>